<dbReference type="Pfam" id="PF20149">
    <property type="entry name" value="DUF6532"/>
    <property type="match status" value="1"/>
</dbReference>
<feature type="region of interest" description="Disordered" evidence="1">
    <location>
        <begin position="201"/>
        <end position="230"/>
    </location>
</feature>
<proteinExistence type="predicted"/>
<feature type="domain" description="DUF6532" evidence="2">
    <location>
        <begin position="6"/>
        <end position="140"/>
    </location>
</feature>
<evidence type="ECO:0000313" key="4">
    <source>
        <dbReference type="Proteomes" id="UP000054538"/>
    </source>
</evidence>
<organism evidence="3 4">
    <name type="scientific">Paxillus rubicundulus Ve08.2h10</name>
    <dbReference type="NCBI Taxonomy" id="930991"/>
    <lineage>
        <taxon>Eukaryota</taxon>
        <taxon>Fungi</taxon>
        <taxon>Dikarya</taxon>
        <taxon>Basidiomycota</taxon>
        <taxon>Agaricomycotina</taxon>
        <taxon>Agaricomycetes</taxon>
        <taxon>Agaricomycetidae</taxon>
        <taxon>Boletales</taxon>
        <taxon>Paxilineae</taxon>
        <taxon>Paxillaceae</taxon>
        <taxon>Paxillus</taxon>
    </lineage>
</organism>
<evidence type="ECO:0000313" key="3">
    <source>
        <dbReference type="EMBL" id="KIK80297.1"/>
    </source>
</evidence>
<dbReference type="InterPro" id="IPR045341">
    <property type="entry name" value="DUF6532"/>
</dbReference>
<evidence type="ECO:0000256" key="1">
    <source>
        <dbReference type="SAM" id="MobiDB-lite"/>
    </source>
</evidence>
<dbReference type="AlphaFoldDB" id="A0A0D0CBT0"/>
<name>A0A0D0CBT0_9AGAM</name>
<keyword evidence="4" id="KW-1185">Reference proteome</keyword>
<feature type="compositionally biased region" description="Basic and acidic residues" evidence="1">
    <location>
        <begin position="219"/>
        <end position="230"/>
    </location>
</feature>
<gene>
    <name evidence="3" type="ORF">PAXRUDRAFT_15862</name>
</gene>
<dbReference type="STRING" id="930991.A0A0D0CBT0"/>
<evidence type="ECO:0000259" key="2">
    <source>
        <dbReference type="Pfam" id="PF20149"/>
    </source>
</evidence>
<protein>
    <recommendedName>
        <fullName evidence="2">DUF6532 domain-containing protein</fullName>
    </recommendedName>
</protein>
<dbReference type="HOGENOM" id="CLU_038181_1_0_1"/>
<accession>A0A0D0CBT0</accession>
<dbReference type="Proteomes" id="UP000054538">
    <property type="component" value="Unassembled WGS sequence"/>
</dbReference>
<reference evidence="3 4" key="1">
    <citation type="submission" date="2014-04" db="EMBL/GenBank/DDBJ databases">
        <authorList>
            <consortium name="DOE Joint Genome Institute"/>
            <person name="Kuo A."/>
            <person name="Kohler A."/>
            <person name="Jargeat P."/>
            <person name="Nagy L.G."/>
            <person name="Floudas D."/>
            <person name="Copeland A."/>
            <person name="Barry K.W."/>
            <person name="Cichocki N."/>
            <person name="Veneault-Fourrey C."/>
            <person name="LaButti K."/>
            <person name="Lindquist E.A."/>
            <person name="Lipzen A."/>
            <person name="Lundell T."/>
            <person name="Morin E."/>
            <person name="Murat C."/>
            <person name="Sun H."/>
            <person name="Tunlid A."/>
            <person name="Henrissat B."/>
            <person name="Grigoriev I.V."/>
            <person name="Hibbett D.S."/>
            <person name="Martin F."/>
            <person name="Nordberg H.P."/>
            <person name="Cantor M.N."/>
            <person name="Hua S.X."/>
        </authorList>
    </citation>
    <scope>NUCLEOTIDE SEQUENCE [LARGE SCALE GENOMIC DNA]</scope>
    <source>
        <strain evidence="3 4">Ve08.2h10</strain>
    </source>
</reference>
<sequence>MSLRLKRTLHIRGELKTKLRSLVGPFFGFRAWDSHEGIKQNQDLAENMKEGSDSLMRWGIYKLELLQVAINEMWFANRNDESVVYHKYFNLMLTTTMALLLAVIECCVDEWATGIKVDIKFTAAAYATMYNNHLISLHAFDEHTAAYDLLGQIQQTLHDNARCYSGAQALDQVSFSECAIDSVAFDKAIREYELEWQADMEEGHDAGDGNLEGTWARSEVPDNEHEDSVV</sequence>
<dbReference type="OrthoDB" id="3268553at2759"/>
<dbReference type="InParanoid" id="A0A0D0CBT0"/>
<dbReference type="EMBL" id="KN826050">
    <property type="protein sequence ID" value="KIK80297.1"/>
    <property type="molecule type" value="Genomic_DNA"/>
</dbReference>
<reference evidence="4" key="2">
    <citation type="submission" date="2015-01" db="EMBL/GenBank/DDBJ databases">
        <title>Evolutionary Origins and Diversification of the Mycorrhizal Mutualists.</title>
        <authorList>
            <consortium name="DOE Joint Genome Institute"/>
            <consortium name="Mycorrhizal Genomics Consortium"/>
            <person name="Kohler A."/>
            <person name="Kuo A."/>
            <person name="Nagy L.G."/>
            <person name="Floudas D."/>
            <person name="Copeland A."/>
            <person name="Barry K.W."/>
            <person name="Cichocki N."/>
            <person name="Veneault-Fourrey C."/>
            <person name="LaButti K."/>
            <person name="Lindquist E.A."/>
            <person name="Lipzen A."/>
            <person name="Lundell T."/>
            <person name="Morin E."/>
            <person name="Murat C."/>
            <person name="Riley R."/>
            <person name="Ohm R."/>
            <person name="Sun H."/>
            <person name="Tunlid A."/>
            <person name="Henrissat B."/>
            <person name="Grigoriev I.V."/>
            <person name="Hibbett D.S."/>
            <person name="Martin F."/>
        </authorList>
    </citation>
    <scope>NUCLEOTIDE SEQUENCE [LARGE SCALE GENOMIC DNA]</scope>
    <source>
        <strain evidence="4">Ve08.2h10</strain>
    </source>
</reference>